<gene>
    <name evidence="2" type="ORF">MCHLO_10843</name>
</gene>
<evidence type="ECO:0000259" key="1">
    <source>
        <dbReference type="Pfam" id="PF20415"/>
    </source>
</evidence>
<proteinExistence type="predicted"/>
<organism evidence="2 3">
    <name type="scientific">Mycena chlorophos</name>
    <name type="common">Agaric fungus</name>
    <name type="synonym">Agaricus chlorophos</name>
    <dbReference type="NCBI Taxonomy" id="658473"/>
    <lineage>
        <taxon>Eukaryota</taxon>
        <taxon>Fungi</taxon>
        <taxon>Dikarya</taxon>
        <taxon>Basidiomycota</taxon>
        <taxon>Agaricomycotina</taxon>
        <taxon>Agaricomycetes</taxon>
        <taxon>Agaricomycetidae</taxon>
        <taxon>Agaricales</taxon>
        <taxon>Marasmiineae</taxon>
        <taxon>Mycenaceae</taxon>
        <taxon>Mycena</taxon>
    </lineage>
</organism>
<accession>A0ABQ0LS53</accession>
<dbReference type="InterPro" id="IPR046522">
    <property type="entry name" value="DUF6699"/>
</dbReference>
<dbReference type="Proteomes" id="UP000815677">
    <property type="component" value="Unassembled WGS sequence"/>
</dbReference>
<protein>
    <recommendedName>
        <fullName evidence="1">DUF6699 domain-containing protein</fullName>
    </recommendedName>
</protein>
<keyword evidence="3" id="KW-1185">Reference proteome</keyword>
<dbReference type="EMBL" id="DF848493">
    <property type="protein sequence ID" value="GAT53954.1"/>
    <property type="molecule type" value="Genomic_DNA"/>
</dbReference>
<feature type="domain" description="DUF6699" evidence="1">
    <location>
        <begin position="45"/>
        <end position="154"/>
    </location>
</feature>
<evidence type="ECO:0000313" key="2">
    <source>
        <dbReference type="EMBL" id="GAT53954.1"/>
    </source>
</evidence>
<dbReference type="Pfam" id="PF20415">
    <property type="entry name" value="DUF6699"/>
    <property type="match status" value="1"/>
</dbReference>
<name>A0ABQ0LS53_MYCCL</name>
<sequence>MKLAKNPKFFEAYGEVQKELAKAGVDVQSKEFMDMATSLPEMVSVPQALQHHRLDEPAFLPAQQGQRVKIRFTTHKSEHLIVDPANLTVWNVLCAIHEYLHTTLSRASVVDMGEARRRAATQSFNARRNISGSRGMQMLDIVGFGARTAFFNGLFIPEGAETNTWSVQFCYGLTGNL</sequence>
<evidence type="ECO:0000313" key="3">
    <source>
        <dbReference type="Proteomes" id="UP000815677"/>
    </source>
</evidence>
<reference evidence="2" key="1">
    <citation type="submission" date="2014-09" db="EMBL/GenBank/DDBJ databases">
        <title>Genome sequence of the luminous mushroom Mycena chlorophos for searching fungal bioluminescence genes.</title>
        <authorList>
            <person name="Tanaka Y."/>
            <person name="Kasuga D."/>
            <person name="Oba Y."/>
            <person name="Hase S."/>
            <person name="Sato K."/>
            <person name="Oba Y."/>
            <person name="Sakakibara Y."/>
        </authorList>
    </citation>
    <scope>NUCLEOTIDE SEQUENCE</scope>
</reference>